<dbReference type="GO" id="GO:0005886">
    <property type="term" value="C:plasma membrane"/>
    <property type="evidence" value="ECO:0007669"/>
    <property type="project" value="TreeGrafter"/>
</dbReference>
<dbReference type="FunFam" id="3.30.70.270:FF:000001">
    <property type="entry name" value="Diguanylate cyclase domain protein"/>
    <property type="match status" value="1"/>
</dbReference>
<gene>
    <name evidence="5" type="ORF">GGQ87_002517</name>
</gene>
<dbReference type="InterPro" id="IPR029787">
    <property type="entry name" value="Nucleotide_cyclase"/>
</dbReference>
<dbReference type="InterPro" id="IPR050469">
    <property type="entry name" value="Diguanylate_Cyclase"/>
</dbReference>
<dbReference type="GO" id="GO:0052621">
    <property type="term" value="F:diguanylate cyclase activity"/>
    <property type="evidence" value="ECO:0007669"/>
    <property type="project" value="UniProtKB-EC"/>
</dbReference>
<evidence type="ECO:0000256" key="3">
    <source>
        <dbReference type="SAM" id="Coils"/>
    </source>
</evidence>
<dbReference type="PANTHER" id="PTHR45138">
    <property type="entry name" value="REGULATORY COMPONENTS OF SENSORY TRANSDUCTION SYSTEM"/>
    <property type="match status" value="1"/>
</dbReference>
<dbReference type="PROSITE" id="PS50887">
    <property type="entry name" value="GGDEF"/>
    <property type="match status" value="1"/>
</dbReference>
<proteinExistence type="predicted"/>
<dbReference type="PANTHER" id="PTHR45138:SF9">
    <property type="entry name" value="DIGUANYLATE CYCLASE DGCM-RELATED"/>
    <property type="match status" value="1"/>
</dbReference>
<comment type="catalytic activity">
    <reaction evidence="2">
        <text>2 GTP = 3',3'-c-di-GMP + 2 diphosphate</text>
        <dbReference type="Rhea" id="RHEA:24898"/>
        <dbReference type="ChEBI" id="CHEBI:33019"/>
        <dbReference type="ChEBI" id="CHEBI:37565"/>
        <dbReference type="ChEBI" id="CHEBI:58805"/>
        <dbReference type="EC" id="2.7.7.65"/>
    </reaction>
</comment>
<dbReference type="Pfam" id="PF00990">
    <property type="entry name" value="GGDEF"/>
    <property type="match status" value="1"/>
</dbReference>
<dbReference type="SMART" id="SM00267">
    <property type="entry name" value="GGDEF"/>
    <property type="match status" value="1"/>
</dbReference>
<dbReference type="CDD" id="cd01949">
    <property type="entry name" value="GGDEF"/>
    <property type="match status" value="1"/>
</dbReference>
<dbReference type="GO" id="GO:0043709">
    <property type="term" value="P:cell adhesion involved in single-species biofilm formation"/>
    <property type="evidence" value="ECO:0007669"/>
    <property type="project" value="TreeGrafter"/>
</dbReference>
<keyword evidence="6" id="KW-1185">Reference proteome</keyword>
<feature type="coiled-coil region" evidence="3">
    <location>
        <begin position="146"/>
        <end position="180"/>
    </location>
</feature>
<evidence type="ECO:0000256" key="2">
    <source>
        <dbReference type="ARBA" id="ARBA00034247"/>
    </source>
</evidence>
<name>A0A7X5YLR6_9CAUL</name>
<keyword evidence="3" id="KW-0175">Coiled coil</keyword>
<dbReference type="Gene3D" id="3.30.70.270">
    <property type="match status" value="1"/>
</dbReference>
<evidence type="ECO:0000313" key="5">
    <source>
        <dbReference type="EMBL" id="NJC42222.1"/>
    </source>
</evidence>
<accession>A0A7X5YLR6</accession>
<dbReference type="SUPFAM" id="SSF55073">
    <property type="entry name" value="Nucleotide cyclase"/>
    <property type="match status" value="1"/>
</dbReference>
<reference evidence="5 6" key="1">
    <citation type="submission" date="2020-03" db="EMBL/GenBank/DDBJ databases">
        <title>Genomic Encyclopedia of Type Strains, Phase IV (KMG-IV): sequencing the most valuable type-strain genomes for metagenomic binning, comparative biology and taxonomic classification.</title>
        <authorList>
            <person name="Goeker M."/>
        </authorList>
    </citation>
    <scope>NUCLEOTIDE SEQUENCE [LARGE SCALE GENOMIC DNA]</scope>
    <source>
        <strain evidence="5 6">DSM 4736</strain>
    </source>
</reference>
<sequence>MKEAVETTLRGPEAYSLARRAVEAMEAASVWPTPLNFELWLQYLGDPDGALGREIERMLAAGEPFTEAVAEMLAAEYLPRGRLTEEIRDAGRVLDRELSSVTEAISKAHKAQSAYGRTLEGAAGSLEAADGAPQLRAIVADLSGATRKIKRDNETLEKKLELSTREIARLSEHLEQVRRDSMTDALTNLANRKAFDEQLENACQAALADGGRLSLAVLDIDHFKRFNDTWGHQTGDQVLRYVASVLSKSAKPPRVAARYGGEEFAIIFPSESLPEVEGALEGIRREIGSRSLRRRSTNDDLGAVTVSIGFAHRRSGETAVSLLGRADAALYASKRSGRNRVTCADWLDDAA</sequence>
<organism evidence="5 6">
    <name type="scientific">Brevundimonas alba</name>
    <dbReference type="NCBI Taxonomy" id="74314"/>
    <lineage>
        <taxon>Bacteria</taxon>
        <taxon>Pseudomonadati</taxon>
        <taxon>Pseudomonadota</taxon>
        <taxon>Alphaproteobacteria</taxon>
        <taxon>Caulobacterales</taxon>
        <taxon>Caulobacteraceae</taxon>
        <taxon>Brevundimonas</taxon>
    </lineage>
</organism>
<comment type="caution">
    <text evidence="5">The sequence shown here is derived from an EMBL/GenBank/DDBJ whole genome shotgun (WGS) entry which is preliminary data.</text>
</comment>
<dbReference type="Proteomes" id="UP000587415">
    <property type="component" value="Unassembled WGS sequence"/>
</dbReference>
<dbReference type="EMBL" id="JAATJM010000002">
    <property type="protein sequence ID" value="NJC42222.1"/>
    <property type="molecule type" value="Genomic_DNA"/>
</dbReference>
<dbReference type="AlphaFoldDB" id="A0A7X5YLR6"/>
<feature type="domain" description="GGDEF" evidence="4">
    <location>
        <begin position="211"/>
        <end position="346"/>
    </location>
</feature>
<evidence type="ECO:0000313" key="6">
    <source>
        <dbReference type="Proteomes" id="UP000587415"/>
    </source>
</evidence>
<dbReference type="InterPro" id="IPR000160">
    <property type="entry name" value="GGDEF_dom"/>
</dbReference>
<dbReference type="GO" id="GO:1902201">
    <property type="term" value="P:negative regulation of bacterial-type flagellum-dependent cell motility"/>
    <property type="evidence" value="ECO:0007669"/>
    <property type="project" value="TreeGrafter"/>
</dbReference>
<protein>
    <recommendedName>
        <fullName evidence="1">diguanylate cyclase</fullName>
        <ecNumber evidence="1">2.7.7.65</ecNumber>
    </recommendedName>
</protein>
<evidence type="ECO:0000256" key="1">
    <source>
        <dbReference type="ARBA" id="ARBA00012528"/>
    </source>
</evidence>
<dbReference type="RefSeq" id="WP_168048269.1">
    <property type="nucleotide sequence ID" value="NZ_JAATJM010000002.1"/>
</dbReference>
<dbReference type="EC" id="2.7.7.65" evidence="1"/>
<evidence type="ECO:0000259" key="4">
    <source>
        <dbReference type="PROSITE" id="PS50887"/>
    </source>
</evidence>
<dbReference type="InterPro" id="IPR043128">
    <property type="entry name" value="Rev_trsase/Diguanyl_cyclase"/>
</dbReference>
<dbReference type="NCBIfam" id="TIGR00254">
    <property type="entry name" value="GGDEF"/>
    <property type="match status" value="1"/>
</dbReference>